<name>A0A1B2HXM2_9PSEU</name>
<proteinExistence type="predicted"/>
<dbReference type="OrthoDB" id="5145920at2"/>
<feature type="compositionally biased region" description="Basic and acidic residues" evidence="1">
    <location>
        <begin position="211"/>
        <end position="236"/>
    </location>
</feature>
<feature type="region of interest" description="Disordered" evidence="1">
    <location>
        <begin position="211"/>
        <end position="239"/>
    </location>
</feature>
<evidence type="ECO:0000313" key="3">
    <source>
        <dbReference type="Proteomes" id="UP000093053"/>
    </source>
</evidence>
<dbReference type="RefSeq" id="WP_065920769.1">
    <property type="nucleotide sequence ID" value="NZ_CP016793.1"/>
</dbReference>
<dbReference type="Pfam" id="PF05991">
    <property type="entry name" value="NYN_YacP"/>
    <property type="match status" value="1"/>
</dbReference>
<gene>
    <name evidence="2" type="ORF">BBK82_02225</name>
</gene>
<dbReference type="EMBL" id="CP016793">
    <property type="protein sequence ID" value="ANZ42441.1"/>
    <property type="molecule type" value="Genomic_DNA"/>
</dbReference>
<sequence length="444" mass="47601">MPEPEYDPPADEVGESTVDWGALPEPLRARLAELGADALGEMAKVDVPQHLRPVARFAPTKRARLGGAQVVAGLRGSANFRTAVVEWLRKNRPSTLEVTSPDPVTAAAAAVLTGDEVAPHYVELVSRRVGDATLRAERDAAVVRAERLEGELERLRAERSQLDGAAERVRADAEVELERLRKRLREQGVKLREAKDAAEAAAAEVERVQERTAEEVKRLTAERDRERERAETERGKAQRAIADAEVARQSAREARQADEVRLALLVDTLDGAVTGLRRELALGGGTGPRPADLVRGASASQGTVGRVEDPAALDRLLALPAVHLVVDGYNVTKTGYPELSLSDQRDRLVHQLAVLAARTGAEVTLVFDGAGVVAVPAAAPRGVRVLFSDPGVLADDVIRALVTAEPEGRPVVVVTSDRAVADSVRRRGAHPVPSAVLLARLGRV</sequence>
<dbReference type="Proteomes" id="UP000093053">
    <property type="component" value="Chromosome"/>
</dbReference>
<organism evidence="2 3">
    <name type="scientific">Lentzea guizhouensis</name>
    <dbReference type="NCBI Taxonomy" id="1586287"/>
    <lineage>
        <taxon>Bacteria</taxon>
        <taxon>Bacillati</taxon>
        <taxon>Actinomycetota</taxon>
        <taxon>Actinomycetes</taxon>
        <taxon>Pseudonocardiales</taxon>
        <taxon>Pseudonocardiaceae</taxon>
        <taxon>Lentzea</taxon>
    </lineage>
</organism>
<dbReference type="KEGG" id="led:BBK82_02225"/>
<evidence type="ECO:0000313" key="2">
    <source>
        <dbReference type="EMBL" id="ANZ42441.1"/>
    </source>
</evidence>
<dbReference type="InterPro" id="IPR010298">
    <property type="entry name" value="YacP-like"/>
</dbReference>
<reference evidence="2 3" key="1">
    <citation type="submission" date="2016-07" db="EMBL/GenBank/DDBJ databases">
        <title>Complete genome sequence of the Lentzea guizhouensis DHS C013.</title>
        <authorList>
            <person name="Cao C."/>
        </authorList>
    </citation>
    <scope>NUCLEOTIDE SEQUENCE [LARGE SCALE GENOMIC DNA]</scope>
    <source>
        <strain evidence="2 3">DHS C013</strain>
    </source>
</reference>
<dbReference type="PANTHER" id="PTHR34547:SF1">
    <property type="entry name" value="YACP-LIKE NYN DOMAIN PROTEIN"/>
    <property type="match status" value="1"/>
</dbReference>
<keyword evidence="3" id="KW-1185">Reference proteome</keyword>
<evidence type="ECO:0000256" key="1">
    <source>
        <dbReference type="SAM" id="MobiDB-lite"/>
    </source>
</evidence>
<dbReference type="AlphaFoldDB" id="A0A1B2HXM2"/>
<protein>
    <submittedName>
        <fullName evidence="2">RNA-binding protein</fullName>
    </submittedName>
</protein>
<dbReference type="STRING" id="1586287.BBK82_02225"/>
<dbReference type="PANTHER" id="PTHR34547">
    <property type="entry name" value="YACP-LIKE NYN DOMAIN PROTEIN"/>
    <property type="match status" value="1"/>
</dbReference>
<accession>A0A1B2HXM2</accession>